<keyword evidence="9 13" id="KW-1133">Transmembrane helix</keyword>
<dbReference type="EMBL" id="CP002582">
    <property type="protein sequence ID" value="ADZ81973.1"/>
    <property type="molecule type" value="Genomic_DNA"/>
</dbReference>
<dbReference type="HOGENOM" id="CLU_030708_0_2_9"/>
<feature type="binding site" evidence="12">
    <location>
        <position position="315"/>
    </location>
    <ligand>
        <name>K(+)</name>
        <dbReference type="ChEBI" id="CHEBI:29103"/>
    </ligand>
</feature>
<evidence type="ECO:0000313" key="14">
    <source>
        <dbReference type="EMBL" id="ADZ81973.1"/>
    </source>
</evidence>
<feature type="transmembrane region" description="Helical" evidence="13">
    <location>
        <begin position="131"/>
        <end position="151"/>
    </location>
</feature>
<evidence type="ECO:0000256" key="13">
    <source>
        <dbReference type="SAM" id="Phobius"/>
    </source>
</evidence>
<feature type="binding site" evidence="12">
    <location>
        <position position="218"/>
    </location>
    <ligand>
        <name>K(+)</name>
        <dbReference type="ChEBI" id="CHEBI:29103"/>
    </ligand>
</feature>
<keyword evidence="11 13" id="KW-0472">Membrane</keyword>
<feature type="transmembrane region" description="Helical" evidence="13">
    <location>
        <begin position="393"/>
        <end position="413"/>
    </location>
</feature>
<keyword evidence="10" id="KW-0406">Ion transport</keyword>
<dbReference type="PANTHER" id="PTHR32024:SF2">
    <property type="entry name" value="TRK SYSTEM POTASSIUM UPTAKE PROTEIN TRKG-RELATED"/>
    <property type="match status" value="1"/>
</dbReference>
<dbReference type="RefSeq" id="WP_013655274.1">
    <property type="nucleotide sequence ID" value="NC_015275.1"/>
</dbReference>
<dbReference type="InterPro" id="IPR004772">
    <property type="entry name" value="TrkH"/>
</dbReference>
<keyword evidence="5" id="KW-0997">Cell inner membrane</keyword>
<proteinExistence type="inferred from homology"/>
<evidence type="ECO:0000256" key="1">
    <source>
        <dbReference type="ARBA" id="ARBA00004429"/>
    </source>
</evidence>
<dbReference type="PANTHER" id="PTHR32024">
    <property type="entry name" value="TRK SYSTEM POTASSIUM UPTAKE PROTEIN TRKG-RELATED"/>
    <property type="match status" value="1"/>
</dbReference>
<keyword evidence="3" id="KW-0813">Transport</keyword>
<dbReference type="PIRSF" id="PIRSF006247">
    <property type="entry name" value="TrkH"/>
    <property type="match status" value="1"/>
</dbReference>
<dbReference type="InterPro" id="IPR003445">
    <property type="entry name" value="Cat_transpt"/>
</dbReference>
<evidence type="ECO:0000256" key="12">
    <source>
        <dbReference type="PIRSR" id="PIRSR006247-1"/>
    </source>
</evidence>
<evidence type="ECO:0000256" key="11">
    <source>
        <dbReference type="ARBA" id="ARBA00023136"/>
    </source>
</evidence>
<dbReference type="GO" id="GO:0005886">
    <property type="term" value="C:plasma membrane"/>
    <property type="evidence" value="ECO:0007669"/>
    <property type="project" value="UniProtKB-SubCell"/>
</dbReference>
<feature type="transmembrane region" description="Helical" evidence="13">
    <location>
        <begin position="37"/>
        <end position="56"/>
    </location>
</feature>
<dbReference type="Proteomes" id="UP000008467">
    <property type="component" value="Chromosome"/>
</dbReference>
<evidence type="ECO:0000256" key="7">
    <source>
        <dbReference type="ARBA" id="ARBA00022692"/>
    </source>
</evidence>
<keyword evidence="8 12" id="KW-0630">Potassium</keyword>
<feature type="transmembrane region" description="Helical" evidence="13">
    <location>
        <begin position="181"/>
        <end position="202"/>
    </location>
</feature>
<dbReference type="GO" id="GO:0046872">
    <property type="term" value="F:metal ion binding"/>
    <property type="evidence" value="ECO:0007669"/>
    <property type="project" value="UniProtKB-KW"/>
</dbReference>
<feature type="transmembrane region" description="Helical" evidence="13">
    <location>
        <begin position="454"/>
        <end position="474"/>
    </location>
</feature>
<evidence type="ECO:0000256" key="5">
    <source>
        <dbReference type="ARBA" id="ARBA00022519"/>
    </source>
</evidence>
<keyword evidence="12" id="KW-0479">Metal-binding</keyword>
<keyword evidence="7 13" id="KW-0812">Transmembrane</keyword>
<keyword evidence="6" id="KW-0633">Potassium transport</keyword>
<feature type="binding site" evidence="12">
    <location>
        <position position="110"/>
    </location>
    <ligand>
        <name>K(+)</name>
        <dbReference type="ChEBI" id="CHEBI:29103"/>
    </ligand>
</feature>
<keyword evidence="4" id="KW-1003">Cell membrane</keyword>
<dbReference type="STRING" id="642492.Clole_0220"/>
<keyword evidence="15" id="KW-1185">Reference proteome</keyword>
<feature type="binding site" evidence="12">
    <location>
        <position position="109"/>
    </location>
    <ligand>
        <name>K(+)</name>
        <dbReference type="ChEBI" id="CHEBI:29103"/>
    </ligand>
</feature>
<evidence type="ECO:0000256" key="8">
    <source>
        <dbReference type="ARBA" id="ARBA00022958"/>
    </source>
</evidence>
<feature type="transmembrane region" description="Helical" evidence="13">
    <location>
        <begin position="331"/>
        <end position="350"/>
    </location>
</feature>
<evidence type="ECO:0000256" key="9">
    <source>
        <dbReference type="ARBA" id="ARBA00022989"/>
    </source>
</evidence>
<protein>
    <submittedName>
        <fullName evidence="14">Cation transporter</fullName>
    </submittedName>
</protein>
<evidence type="ECO:0000256" key="3">
    <source>
        <dbReference type="ARBA" id="ARBA00022448"/>
    </source>
</evidence>
<reference evidence="14 15" key="1">
    <citation type="journal article" date="2011" name="J. Bacteriol.">
        <title>Complete genome sequence of the cellulose-degrading bacterium Cellulosilyticum lentocellum.</title>
        <authorList>
            <consortium name="US DOE Joint Genome Institute"/>
            <person name="Miller D.A."/>
            <person name="Suen G."/>
            <person name="Bruce D."/>
            <person name="Copeland A."/>
            <person name="Cheng J.F."/>
            <person name="Detter C."/>
            <person name="Goodwin L.A."/>
            <person name="Han C.S."/>
            <person name="Hauser L.J."/>
            <person name="Land M.L."/>
            <person name="Lapidus A."/>
            <person name="Lucas S."/>
            <person name="Meincke L."/>
            <person name="Pitluck S."/>
            <person name="Tapia R."/>
            <person name="Teshima H."/>
            <person name="Woyke T."/>
            <person name="Fox B.G."/>
            <person name="Angert E.R."/>
            <person name="Currie C.R."/>
        </authorList>
    </citation>
    <scope>NUCLEOTIDE SEQUENCE [LARGE SCALE GENOMIC DNA]</scope>
    <source>
        <strain evidence="15">ATCC 49066 / DSM 5427 / NCIMB 11756 / RHM5</strain>
    </source>
</reference>
<dbReference type="AlphaFoldDB" id="F2JI29"/>
<name>F2JI29_CELLD</name>
<feature type="transmembrane region" description="Helical" evidence="13">
    <location>
        <begin position="68"/>
        <end position="89"/>
    </location>
</feature>
<dbReference type="eggNOG" id="COG0168">
    <property type="taxonomic scope" value="Bacteria"/>
</dbReference>
<gene>
    <name evidence="14" type="ordered locus">Clole_0220</name>
</gene>
<dbReference type="GO" id="GO:0015379">
    <property type="term" value="F:potassium:chloride symporter activity"/>
    <property type="evidence" value="ECO:0007669"/>
    <property type="project" value="InterPro"/>
</dbReference>
<feature type="binding site" evidence="12">
    <location>
        <position position="314"/>
    </location>
    <ligand>
        <name>K(+)</name>
        <dbReference type="ChEBI" id="CHEBI:29103"/>
    </ligand>
</feature>
<sequence>MNLKIVLRSLGILLICEAIALLPPTLVAFLYQDGDLPAFLITISIVLAVGATLSFIKPTSKNIYARDGFAIVAMGWLLMSFFGAFPFYISGAFPSFIDSFFESSSGLTTTGSSILTAIEGLPHGVLFWRSFTHWIGGMGILVLTIAILPSLGTGSMQIMKAESPGPIVGRIVPKLGKTAKILYSIYLGITLVEVLLLCLAGMNVFDAFIHALGTVGTGGFSNMNASVGYYNSALIDWIITIFMIVCGVNFSLYYLIFKGNIKTFFKNNELRVYLCILLGAILLITVDLLARHTYGSFGEALRFSSFQAASVMTTTGYATADFNEWSMFSKMILLILMFIGGCAGSTAGGLKVSRAIICFKSIKHSLKQIIHPNGYYSVRMDGKKIDDKTVLSVLNYFFIYMIIFTIGIIIISLDGFDFTTTLTSVITTLNNIGPGLGLVGPTGNFSAFSDVSKLVFSILMIIGRLEIYPILLLLTPDLWKKN</sequence>
<evidence type="ECO:0000313" key="15">
    <source>
        <dbReference type="Proteomes" id="UP000008467"/>
    </source>
</evidence>
<evidence type="ECO:0000256" key="6">
    <source>
        <dbReference type="ARBA" id="ARBA00022538"/>
    </source>
</evidence>
<comment type="subcellular location">
    <subcellularLocation>
        <location evidence="1">Cell inner membrane</location>
        <topology evidence="1">Multi-pass membrane protein</topology>
    </subcellularLocation>
</comment>
<dbReference type="KEGG" id="cle:Clole_0220"/>
<organism evidence="14 15">
    <name type="scientific">Cellulosilyticum lentocellum (strain ATCC 49066 / DSM 5427 / NCIMB 11756 / RHM5)</name>
    <name type="common">Clostridium lentocellum</name>
    <dbReference type="NCBI Taxonomy" id="642492"/>
    <lineage>
        <taxon>Bacteria</taxon>
        <taxon>Bacillati</taxon>
        <taxon>Bacillota</taxon>
        <taxon>Clostridia</taxon>
        <taxon>Lachnospirales</taxon>
        <taxon>Cellulosilyticaceae</taxon>
        <taxon>Cellulosilyticum</taxon>
    </lineage>
</organism>
<feature type="binding site" evidence="12">
    <location>
        <position position="431"/>
    </location>
    <ligand>
        <name>K(+)</name>
        <dbReference type="ChEBI" id="CHEBI:29103"/>
    </ligand>
</feature>
<feature type="transmembrane region" description="Helical" evidence="13">
    <location>
        <begin position="237"/>
        <end position="257"/>
    </location>
</feature>
<comment type="similarity">
    <text evidence="2">Belongs to the TrkH potassium transport family.</text>
</comment>
<dbReference type="Pfam" id="PF02386">
    <property type="entry name" value="TrkH"/>
    <property type="match status" value="1"/>
</dbReference>
<feature type="transmembrane region" description="Helical" evidence="13">
    <location>
        <begin position="269"/>
        <end position="290"/>
    </location>
</feature>
<evidence type="ECO:0000256" key="10">
    <source>
        <dbReference type="ARBA" id="ARBA00023065"/>
    </source>
</evidence>
<evidence type="ECO:0000256" key="4">
    <source>
        <dbReference type="ARBA" id="ARBA00022475"/>
    </source>
</evidence>
<feature type="transmembrane region" description="Helical" evidence="13">
    <location>
        <begin position="12"/>
        <end position="31"/>
    </location>
</feature>
<accession>F2JI29</accession>
<evidence type="ECO:0000256" key="2">
    <source>
        <dbReference type="ARBA" id="ARBA00009137"/>
    </source>
</evidence>